<dbReference type="RefSeq" id="XP_022678478.1">
    <property type="nucleotide sequence ID" value="XM_022820643.1"/>
</dbReference>
<dbReference type="VEuPathDB" id="FungiDB:KLMA_50638"/>
<dbReference type="Gene3D" id="3.40.50.360">
    <property type="match status" value="1"/>
</dbReference>
<feature type="domain" description="Flavodoxin-like fold" evidence="3">
    <location>
        <begin position="3"/>
        <end position="218"/>
    </location>
</feature>
<dbReference type="InterPro" id="IPR051545">
    <property type="entry name" value="NAD(P)H_dehydrogenase_qn"/>
</dbReference>
<dbReference type="PANTHER" id="PTHR10204">
    <property type="entry name" value="NAD P H OXIDOREDUCTASE-RELATED"/>
    <property type="match status" value="1"/>
</dbReference>
<keyword evidence="2" id="KW-0560">Oxidoreductase</keyword>
<dbReference type="EMBL" id="AP012217">
    <property type="protein sequence ID" value="BAQ55767.1"/>
    <property type="molecule type" value="Genomic_DNA"/>
</dbReference>
<reference evidence="4 5" key="1">
    <citation type="journal article" date="2015" name="Biotechnol. Biofuels">
        <title>Genetic basis of the highly efficient yeast Kluyveromyces marxianus: complete genome sequence and transcriptome analyses.</title>
        <authorList>
            <person name="Lertwattanasakul N."/>
            <person name="Kosaka T."/>
            <person name="Hosoyama A."/>
            <person name="Suzuki Y."/>
            <person name="Rodrussamee N."/>
            <person name="Matsutani M."/>
            <person name="Murata M."/>
            <person name="Fujimoto N."/>
            <person name="Suprayogi"/>
            <person name="Tsuchikane K."/>
            <person name="Limtong S."/>
            <person name="Fujita N."/>
            <person name="Yamada M."/>
        </authorList>
    </citation>
    <scope>NUCLEOTIDE SEQUENCE [LARGE SCALE GENOMIC DNA]</scope>
    <source>
        <strain evidence="5">DMKU3-1042 / BCC 29191 / NBRC 104275</strain>
    </source>
</reference>
<dbReference type="GO" id="GO:0005829">
    <property type="term" value="C:cytosol"/>
    <property type="evidence" value="ECO:0007669"/>
    <property type="project" value="TreeGrafter"/>
</dbReference>
<evidence type="ECO:0000259" key="3">
    <source>
        <dbReference type="Pfam" id="PF02525"/>
    </source>
</evidence>
<proteinExistence type="inferred from homology"/>
<dbReference type="Pfam" id="PF02525">
    <property type="entry name" value="Flavodoxin_2"/>
    <property type="match status" value="1"/>
</dbReference>
<dbReference type="InterPro" id="IPR003680">
    <property type="entry name" value="Flavodoxin_fold"/>
</dbReference>
<dbReference type="InterPro" id="IPR029039">
    <property type="entry name" value="Flavoprotein-like_sf"/>
</dbReference>
<sequence length="226" mass="25202">MGKNVFIVFAHPERNSLNGCLLDVLVDQLTSQGDHVKVSDLYRMNWKSEVDIADFPAYPADQKFNPELASKNHTANGSLTKDVVEEQQKLLWADTILFVFPIWWFNLPAILKGYIDRVFSNGFAYNYSEHPELSDPQVLKTKTVSGRNASLVVTLGGSPENAYKPGNPGDPNEVVSKLLSATLTSLEYSGINVIDPLYLYDANTQSEAKVKEFQTQARKFASDLPN</sequence>
<dbReference type="Proteomes" id="UP000065495">
    <property type="component" value="Chromosome 5"/>
</dbReference>
<dbReference type="AlphaFoldDB" id="A0A1L7LMG7"/>
<evidence type="ECO:0000256" key="1">
    <source>
        <dbReference type="ARBA" id="ARBA00006252"/>
    </source>
</evidence>
<protein>
    <submittedName>
        <fullName evidence="4">Ribosyldihydronicotinamide dehydrogenase</fullName>
    </submittedName>
</protein>
<accession>A0A1L7LMG7</accession>
<dbReference type="OrthoDB" id="26889at2759"/>
<gene>
    <name evidence="4" type="primary">Nqo2</name>
    <name evidence="4" type="ORF">KLMA_50638</name>
</gene>
<dbReference type="GeneID" id="34717228"/>
<evidence type="ECO:0000256" key="2">
    <source>
        <dbReference type="ARBA" id="ARBA00023002"/>
    </source>
</evidence>
<name>A0A1L7LMG7_KLUMD</name>
<dbReference type="SUPFAM" id="SSF52218">
    <property type="entry name" value="Flavoproteins"/>
    <property type="match status" value="1"/>
</dbReference>
<dbReference type="KEGG" id="kmx:KLMA_50638"/>
<comment type="similarity">
    <text evidence="1">Belongs to the NAD(P)H dehydrogenase (quinone) family.</text>
</comment>
<organism evidence="4 5">
    <name type="scientific">Kluyveromyces marxianus (strain DMKU3-1042 / BCC 29191 / NBRC 104275)</name>
    <name type="common">Yeast</name>
    <name type="synonym">Candida kefyr</name>
    <dbReference type="NCBI Taxonomy" id="1003335"/>
    <lineage>
        <taxon>Eukaryota</taxon>
        <taxon>Fungi</taxon>
        <taxon>Dikarya</taxon>
        <taxon>Ascomycota</taxon>
        <taxon>Saccharomycotina</taxon>
        <taxon>Saccharomycetes</taxon>
        <taxon>Saccharomycetales</taxon>
        <taxon>Saccharomycetaceae</taxon>
        <taxon>Kluyveromyces</taxon>
    </lineage>
</organism>
<evidence type="ECO:0000313" key="5">
    <source>
        <dbReference type="Proteomes" id="UP000065495"/>
    </source>
</evidence>
<dbReference type="PANTHER" id="PTHR10204:SF34">
    <property type="entry name" value="NAD(P)H DEHYDROGENASE [QUINONE] 1 ISOFORM 1"/>
    <property type="match status" value="1"/>
</dbReference>
<evidence type="ECO:0000313" key="4">
    <source>
        <dbReference type="EMBL" id="BAQ55767.1"/>
    </source>
</evidence>
<dbReference type="GO" id="GO:0003955">
    <property type="term" value="F:NAD(P)H dehydrogenase (quinone) activity"/>
    <property type="evidence" value="ECO:0007669"/>
    <property type="project" value="TreeGrafter"/>
</dbReference>